<comment type="caution">
    <text evidence="1">The sequence shown here is derived from an EMBL/GenBank/DDBJ whole genome shotgun (WGS) entry which is preliminary data.</text>
</comment>
<dbReference type="EMBL" id="VNKI01000002">
    <property type="protein sequence ID" value="TVX82964.1"/>
    <property type="molecule type" value="Genomic_DNA"/>
</dbReference>
<dbReference type="PIRSF" id="PIRSF033634">
    <property type="entry name" value="UCP033634"/>
    <property type="match status" value="1"/>
</dbReference>
<gene>
    <name evidence="1" type="ORF">FQP34_05130</name>
</gene>
<sequence length="220" mass="25095">MEVNQKKINSNKKEITYTHIENGSPAVCFMFSGAGYTYEKPLFYYSTMIMLQNQYDVVHIHYAYDKDIFKHPLVDITKVIVNDMNPVITEVLQNHEYQGTVFLGKSLGTIPIINGIMKSNRFMNSKMILLTPLLKFDSIFEGLLSSSHLAHIVIGEKDHHYIPGKIERIENKTNISMDKIPHANHSLDSEPLNTSRSITMLEGVMNRMEGFLKNDSLNIG</sequence>
<dbReference type="InterPro" id="IPR017018">
    <property type="entry name" value="UCP033634"/>
</dbReference>
<accession>A0A8B5Y2J1</accession>
<dbReference type="RefSeq" id="WP_144477608.1">
    <property type="nucleotide sequence ID" value="NZ_JARMTY010000019.1"/>
</dbReference>
<protein>
    <submittedName>
        <fullName evidence="1">Alpha/beta hydrolase</fullName>
    </submittedName>
</protein>
<dbReference type="GO" id="GO:0016787">
    <property type="term" value="F:hydrolase activity"/>
    <property type="evidence" value="ECO:0007669"/>
    <property type="project" value="UniProtKB-KW"/>
</dbReference>
<evidence type="ECO:0000313" key="1">
    <source>
        <dbReference type="EMBL" id="TVX82964.1"/>
    </source>
</evidence>
<dbReference type="Proteomes" id="UP000317770">
    <property type="component" value="Unassembled WGS sequence"/>
</dbReference>
<organism evidence="1 2">
    <name type="scientific">Peribacillus simplex</name>
    <dbReference type="NCBI Taxonomy" id="1478"/>
    <lineage>
        <taxon>Bacteria</taxon>
        <taxon>Bacillati</taxon>
        <taxon>Bacillota</taxon>
        <taxon>Bacilli</taxon>
        <taxon>Bacillales</taxon>
        <taxon>Bacillaceae</taxon>
        <taxon>Peribacillus</taxon>
    </lineage>
</organism>
<dbReference type="AlphaFoldDB" id="A0A8B5Y2J1"/>
<evidence type="ECO:0000313" key="2">
    <source>
        <dbReference type="Proteomes" id="UP000317770"/>
    </source>
</evidence>
<keyword evidence="1" id="KW-0378">Hydrolase</keyword>
<reference evidence="1 2" key="1">
    <citation type="submission" date="2019-07" db="EMBL/GenBank/DDBJ databases">
        <title>Genome assembly of Bacillus simplex strain GGC-P6A.</title>
        <authorList>
            <person name="Jennings M.E."/>
            <person name="Barton H.A."/>
        </authorList>
    </citation>
    <scope>NUCLEOTIDE SEQUENCE [LARGE SCALE GENOMIC DNA]</scope>
    <source>
        <strain evidence="1 2">GGC-P6A</strain>
    </source>
</reference>
<proteinExistence type="predicted"/>
<name>A0A8B5Y2J1_9BACI</name>